<feature type="domain" description="Histidine kinase" evidence="7">
    <location>
        <begin position="301"/>
        <end position="511"/>
    </location>
</feature>
<evidence type="ECO:0000256" key="5">
    <source>
        <dbReference type="ARBA" id="ARBA00022777"/>
    </source>
</evidence>
<sequence length="519" mass="58089">MAEVMQPSYGSLTWERPFAELLQHVPEGLFAQVVDQAPIAISMTDLDANICYANQCFSQLTGYSLAELKGKNQRMLSSRQTPKDCYQQLWKQITSGQVWSGKLVNRTRDGVDYLAEITIAPVFDNDGAITHFIGIQRDVSQSYQLTQELSNQKAHFEAVLNANDNMVVVFDKQQRVILDNLAYKTLKTDLAGSEPLTFFSQQLYQQHQQILDTFLSSTDALIIEYWVRSEKRWLSLSCQPLAHVNEKVSHYFSHHNEQLYILVGQDCTASNKLLIQNHLEQLQGQLADSKMLSAIRETLQTATYQLSQPINLLYAMKRLNQPLAGPSAALSDILNSAEQALQALQASMPRLKSEMSIHFEVAALTDDLALLAQSRARRLGVKMVIGEVDVATLTGQRVRILSALDLVVEHALVAALKGGCGDVSHQPQVNITFDLDDAWFLVRIRDNGPLLGKEACHRIMQPFYNRESLRDEFGLGLCLARDIVLEHQGTMDVEPIMGGGSCVILALPVEHMEEALDDY</sequence>
<comment type="caution">
    <text evidence="10">The sequence shown here is derived from an EMBL/GenBank/DDBJ whole genome shotgun (WGS) entry which is preliminary data.</text>
</comment>
<dbReference type="InterPro" id="IPR000700">
    <property type="entry name" value="PAS-assoc_C"/>
</dbReference>
<dbReference type="PROSITE" id="PS50109">
    <property type="entry name" value="HIS_KIN"/>
    <property type="match status" value="1"/>
</dbReference>
<dbReference type="RefSeq" id="WP_408622427.1">
    <property type="nucleotide sequence ID" value="NZ_JBEQCT010000001.1"/>
</dbReference>
<organism evidence="10 11">
    <name type="scientific">Celerinatantimonas yamalensis</name>
    <dbReference type="NCBI Taxonomy" id="559956"/>
    <lineage>
        <taxon>Bacteria</taxon>
        <taxon>Pseudomonadati</taxon>
        <taxon>Pseudomonadota</taxon>
        <taxon>Gammaproteobacteria</taxon>
        <taxon>Celerinatantimonadaceae</taxon>
        <taxon>Celerinatantimonas</taxon>
    </lineage>
</organism>
<feature type="domain" description="PAC" evidence="9">
    <location>
        <begin position="97"/>
        <end position="151"/>
    </location>
</feature>
<dbReference type="Pfam" id="PF13426">
    <property type="entry name" value="PAS_9"/>
    <property type="match status" value="1"/>
</dbReference>
<evidence type="ECO:0000313" key="10">
    <source>
        <dbReference type="EMBL" id="MFM2484293.1"/>
    </source>
</evidence>
<dbReference type="InterPro" id="IPR014285">
    <property type="entry name" value="N_fixation_neg-reg_NifL"/>
</dbReference>
<proteinExistence type="predicted"/>
<evidence type="ECO:0000259" key="8">
    <source>
        <dbReference type="PROSITE" id="PS50112"/>
    </source>
</evidence>
<keyword evidence="4" id="KW-0808">Transferase</keyword>
<evidence type="ECO:0000256" key="1">
    <source>
        <dbReference type="ARBA" id="ARBA00000085"/>
    </source>
</evidence>
<dbReference type="InterPro" id="IPR004358">
    <property type="entry name" value="Sig_transdc_His_kin-like_C"/>
</dbReference>
<accession>A0ABW9G5G2</accession>
<evidence type="ECO:0000259" key="7">
    <source>
        <dbReference type="PROSITE" id="PS50109"/>
    </source>
</evidence>
<gene>
    <name evidence="10" type="primary">nifL</name>
    <name evidence="10" type="ORF">ABUE30_04295</name>
</gene>
<dbReference type="CDD" id="cd00130">
    <property type="entry name" value="PAS"/>
    <property type="match status" value="1"/>
</dbReference>
<dbReference type="InterPro" id="IPR001610">
    <property type="entry name" value="PAC"/>
</dbReference>
<dbReference type="Pfam" id="PF02518">
    <property type="entry name" value="HATPase_c"/>
    <property type="match status" value="1"/>
</dbReference>
<dbReference type="NCBIfam" id="TIGR00229">
    <property type="entry name" value="sensory_box"/>
    <property type="match status" value="1"/>
</dbReference>
<dbReference type="SUPFAM" id="SSF55874">
    <property type="entry name" value="ATPase domain of HSP90 chaperone/DNA topoisomerase II/histidine kinase"/>
    <property type="match status" value="1"/>
</dbReference>
<feature type="coiled-coil region" evidence="6">
    <location>
        <begin position="327"/>
        <end position="354"/>
    </location>
</feature>
<dbReference type="SMART" id="SM00387">
    <property type="entry name" value="HATPase_c"/>
    <property type="match status" value="1"/>
</dbReference>
<dbReference type="EMBL" id="JBEQCT010000001">
    <property type="protein sequence ID" value="MFM2484293.1"/>
    <property type="molecule type" value="Genomic_DNA"/>
</dbReference>
<dbReference type="PANTHER" id="PTHR43304">
    <property type="entry name" value="PHYTOCHROME-LIKE PROTEIN CPH1"/>
    <property type="match status" value="1"/>
</dbReference>
<dbReference type="PANTHER" id="PTHR43304:SF1">
    <property type="entry name" value="PAC DOMAIN-CONTAINING PROTEIN"/>
    <property type="match status" value="1"/>
</dbReference>
<evidence type="ECO:0000256" key="4">
    <source>
        <dbReference type="ARBA" id="ARBA00022679"/>
    </source>
</evidence>
<keyword evidence="11" id="KW-1185">Reference proteome</keyword>
<dbReference type="CDD" id="cd00075">
    <property type="entry name" value="HATPase"/>
    <property type="match status" value="1"/>
</dbReference>
<evidence type="ECO:0000313" key="11">
    <source>
        <dbReference type="Proteomes" id="UP001629953"/>
    </source>
</evidence>
<dbReference type="PROSITE" id="PS50113">
    <property type="entry name" value="PAC"/>
    <property type="match status" value="1"/>
</dbReference>
<dbReference type="Gene3D" id="3.30.565.10">
    <property type="entry name" value="Histidine kinase-like ATPase, C-terminal domain"/>
    <property type="match status" value="1"/>
</dbReference>
<reference evidence="10 11" key="1">
    <citation type="journal article" date="2013" name="Int. J. Syst. Evol. Microbiol.">
        <title>Celerinatantimonas yamalensis sp. nov., a cold-adapted diazotrophic bacterium from a cold permafrost brine.</title>
        <authorList>
            <person name="Shcherbakova V."/>
            <person name="Chuvilskaya N."/>
            <person name="Rivkina E."/>
            <person name="Demidov N."/>
            <person name="Uchaeva V."/>
            <person name="Suetin S."/>
            <person name="Suzina N."/>
            <person name="Gilichinsky D."/>
        </authorList>
    </citation>
    <scope>NUCLEOTIDE SEQUENCE [LARGE SCALE GENOMIC DNA]</scope>
    <source>
        <strain evidence="10 11">C7</strain>
    </source>
</reference>
<dbReference type="InterPro" id="IPR005467">
    <property type="entry name" value="His_kinase_dom"/>
</dbReference>
<comment type="catalytic activity">
    <reaction evidence="1">
        <text>ATP + protein L-histidine = ADP + protein N-phospho-L-histidine.</text>
        <dbReference type="EC" id="2.7.13.3"/>
    </reaction>
</comment>
<dbReference type="InterPro" id="IPR000014">
    <property type="entry name" value="PAS"/>
</dbReference>
<evidence type="ECO:0000256" key="3">
    <source>
        <dbReference type="ARBA" id="ARBA00022553"/>
    </source>
</evidence>
<dbReference type="Proteomes" id="UP001629953">
    <property type="component" value="Unassembled WGS sequence"/>
</dbReference>
<dbReference type="InterPro" id="IPR035965">
    <property type="entry name" value="PAS-like_dom_sf"/>
</dbReference>
<dbReference type="InterPro" id="IPR003594">
    <property type="entry name" value="HATPase_dom"/>
</dbReference>
<evidence type="ECO:0000259" key="9">
    <source>
        <dbReference type="PROSITE" id="PS50113"/>
    </source>
</evidence>
<dbReference type="PRINTS" id="PR00344">
    <property type="entry name" value="BCTRLSENSOR"/>
</dbReference>
<dbReference type="EC" id="2.7.13.3" evidence="2"/>
<evidence type="ECO:0000256" key="6">
    <source>
        <dbReference type="SAM" id="Coils"/>
    </source>
</evidence>
<name>A0ABW9G5G2_9GAMM</name>
<dbReference type="SMART" id="SM00086">
    <property type="entry name" value="PAC"/>
    <property type="match status" value="1"/>
</dbReference>
<protein>
    <recommendedName>
        <fullName evidence="2">histidine kinase</fullName>
        <ecNumber evidence="2">2.7.13.3</ecNumber>
    </recommendedName>
</protein>
<dbReference type="Gene3D" id="3.30.450.20">
    <property type="entry name" value="PAS domain"/>
    <property type="match status" value="2"/>
</dbReference>
<dbReference type="SMART" id="SM00091">
    <property type="entry name" value="PAS"/>
    <property type="match status" value="2"/>
</dbReference>
<evidence type="ECO:0000256" key="2">
    <source>
        <dbReference type="ARBA" id="ARBA00012438"/>
    </source>
</evidence>
<dbReference type="NCBIfam" id="TIGR02938">
    <property type="entry name" value="nifL_nitrog"/>
    <property type="match status" value="1"/>
</dbReference>
<dbReference type="InterPro" id="IPR052162">
    <property type="entry name" value="Sensor_kinase/Photoreceptor"/>
</dbReference>
<keyword evidence="3" id="KW-0597">Phosphoprotein</keyword>
<feature type="domain" description="PAS" evidence="8">
    <location>
        <begin position="26"/>
        <end position="84"/>
    </location>
</feature>
<dbReference type="InterPro" id="IPR036890">
    <property type="entry name" value="HATPase_C_sf"/>
</dbReference>
<dbReference type="SUPFAM" id="SSF55785">
    <property type="entry name" value="PYP-like sensor domain (PAS domain)"/>
    <property type="match status" value="2"/>
</dbReference>
<dbReference type="PROSITE" id="PS50112">
    <property type="entry name" value="PAS"/>
    <property type="match status" value="1"/>
</dbReference>
<keyword evidence="6" id="KW-0175">Coiled coil</keyword>
<keyword evidence="5" id="KW-0418">Kinase</keyword>